<dbReference type="EMBL" id="RCMI01000006">
    <property type="protein sequence ID" value="KAG2943937.1"/>
    <property type="molecule type" value="Genomic_DNA"/>
</dbReference>
<dbReference type="Proteomes" id="UP000760860">
    <property type="component" value="Unassembled WGS sequence"/>
</dbReference>
<evidence type="ECO:0000313" key="6">
    <source>
        <dbReference type="EMBL" id="RAW34438.1"/>
    </source>
</evidence>
<evidence type="ECO:0000313" key="3">
    <source>
        <dbReference type="EMBL" id="KAG2950163.1"/>
    </source>
</evidence>
<reference evidence="1" key="2">
    <citation type="submission" date="2018-10" db="EMBL/GenBank/DDBJ databases">
        <title>Effector identification in a new, highly contiguous assembly of the strawberry crown rot pathogen Phytophthora cactorum.</title>
        <authorList>
            <person name="Armitage A.D."/>
            <person name="Nellist C.F."/>
            <person name="Bates H."/>
            <person name="Vickerstaff R.J."/>
            <person name="Harrison R.J."/>
        </authorList>
    </citation>
    <scope>NUCLEOTIDE SEQUENCE</scope>
    <source>
        <strain evidence="1">15-7</strain>
        <strain evidence="2">4032</strain>
        <strain evidence="3">4040</strain>
        <strain evidence="4">P415</strain>
        <strain evidence="5">P421</strain>
    </source>
</reference>
<dbReference type="AlphaFoldDB" id="A0A329SFL2"/>
<dbReference type="EMBL" id="RCML01000082">
    <property type="protein sequence ID" value="KAG2992717.1"/>
    <property type="molecule type" value="Genomic_DNA"/>
</dbReference>
<protein>
    <submittedName>
        <fullName evidence="6">Uncharacterized protein</fullName>
    </submittedName>
</protein>
<comment type="caution">
    <text evidence="6">The sequence shown here is derived from an EMBL/GenBank/DDBJ whole genome shotgun (WGS) entry which is preliminary data.</text>
</comment>
<dbReference type="Proteomes" id="UP000251314">
    <property type="component" value="Unassembled WGS sequence"/>
</dbReference>
<dbReference type="Proteomes" id="UP000736787">
    <property type="component" value="Unassembled WGS sequence"/>
</dbReference>
<dbReference type="EMBL" id="MJFZ01000201">
    <property type="protein sequence ID" value="RAW34438.1"/>
    <property type="molecule type" value="Genomic_DNA"/>
</dbReference>
<dbReference type="Proteomes" id="UP000697107">
    <property type="component" value="Unassembled WGS sequence"/>
</dbReference>
<reference evidence="6 7" key="1">
    <citation type="submission" date="2018-01" db="EMBL/GenBank/DDBJ databases">
        <title>Draft genome of the strawberry crown rot pathogen Phytophthora cactorum.</title>
        <authorList>
            <person name="Armitage A.D."/>
            <person name="Lysoe E."/>
            <person name="Nellist C.F."/>
            <person name="Harrison R.J."/>
            <person name="Brurberg M.B."/>
        </authorList>
    </citation>
    <scope>NUCLEOTIDE SEQUENCE [LARGE SCALE GENOMIC DNA]</scope>
    <source>
        <strain evidence="6 7">10300</strain>
    </source>
</reference>
<name>A0A329SFL2_9STRA</name>
<evidence type="ECO:0000313" key="2">
    <source>
        <dbReference type="EMBL" id="KAG2943937.1"/>
    </source>
</evidence>
<accession>A0A329SFL2</accession>
<organism evidence="6 7">
    <name type="scientific">Phytophthora cactorum</name>
    <dbReference type="NCBI Taxonomy" id="29920"/>
    <lineage>
        <taxon>Eukaryota</taxon>
        <taxon>Sar</taxon>
        <taxon>Stramenopiles</taxon>
        <taxon>Oomycota</taxon>
        <taxon>Peronosporomycetes</taxon>
        <taxon>Peronosporales</taxon>
        <taxon>Peronosporaceae</taxon>
        <taxon>Phytophthora</taxon>
    </lineage>
</organism>
<evidence type="ECO:0000313" key="1">
    <source>
        <dbReference type="EMBL" id="KAG2861540.1"/>
    </source>
</evidence>
<dbReference type="EMBL" id="RCMV01000123">
    <property type="protein sequence ID" value="KAG3224084.1"/>
    <property type="molecule type" value="Genomic_DNA"/>
</dbReference>
<dbReference type="EMBL" id="RCMG01000152">
    <property type="protein sequence ID" value="KAG2861540.1"/>
    <property type="molecule type" value="Genomic_DNA"/>
</dbReference>
<dbReference type="Proteomes" id="UP000774804">
    <property type="component" value="Unassembled WGS sequence"/>
</dbReference>
<proteinExistence type="predicted"/>
<evidence type="ECO:0000313" key="4">
    <source>
        <dbReference type="EMBL" id="KAG2992717.1"/>
    </source>
</evidence>
<dbReference type="VEuPathDB" id="FungiDB:PC110_g9264"/>
<evidence type="ECO:0000313" key="7">
    <source>
        <dbReference type="Proteomes" id="UP000251314"/>
    </source>
</evidence>
<dbReference type="OrthoDB" id="10601954at2759"/>
<gene>
    <name evidence="6" type="ORF">PC110_g9264</name>
    <name evidence="1" type="ORF">PC113_g7086</name>
    <name evidence="2" type="ORF">PC115_g563</name>
    <name evidence="3" type="ORF">PC117_g4644</name>
    <name evidence="4" type="ORF">PC118_g4409</name>
    <name evidence="5" type="ORF">PC129_g5239</name>
</gene>
<dbReference type="EMBL" id="RCMK01000075">
    <property type="protein sequence ID" value="KAG2950163.1"/>
    <property type="molecule type" value="Genomic_DNA"/>
</dbReference>
<sequence>MIRLAEDVGSDVPSPTASIAAPNVEIKQAAKWMLETKAVIVACTPEETKVWVMHILEEHLDAAAMETMRRLASDVVVENEADPMMFGLVLEKSGKSKASRLYRIV</sequence>
<evidence type="ECO:0000313" key="5">
    <source>
        <dbReference type="EMBL" id="KAG3224084.1"/>
    </source>
</evidence>
<dbReference type="Proteomes" id="UP000735874">
    <property type="component" value="Unassembled WGS sequence"/>
</dbReference>
<keyword evidence="7" id="KW-1185">Reference proteome</keyword>